<feature type="region of interest" description="Disordered" evidence="1">
    <location>
        <begin position="1"/>
        <end position="66"/>
    </location>
</feature>
<feature type="compositionally biased region" description="Polar residues" evidence="1">
    <location>
        <begin position="1"/>
        <end position="15"/>
    </location>
</feature>
<dbReference type="Pfam" id="PF20150">
    <property type="entry name" value="2EXR"/>
    <property type="match status" value="1"/>
</dbReference>
<evidence type="ECO:0000313" key="3">
    <source>
        <dbReference type="EMBL" id="KAF2004315.1"/>
    </source>
</evidence>
<name>A0A6A5WZ20_9PLEO</name>
<evidence type="ECO:0000313" key="4">
    <source>
        <dbReference type="Proteomes" id="UP000799779"/>
    </source>
</evidence>
<organism evidence="3 4">
    <name type="scientific">Amniculicola lignicola CBS 123094</name>
    <dbReference type="NCBI Taxonomy" id="1392246"/>
    <lineage>
        <taxon>Eukaryota</taxon>
        <taxon>Fungi</taxon>
        <taxon>Dikarya</taxon>
        <taxon>Ascomycota</taxon>
        <taxon>Pezizomycotina</taxon>
        <taxon>Dothideomycetes</taxon>
        <taxon>Pleosporomycetidae</taxon>
        <taxon>Pleosporales</taxon>
        <taxon>Amniculicolaceae</taxon>
        <taxon>Amniculicola</taxon>
    </lineage>
</organism>
<dbReference type="InterPro" id="IPR038883">
    <property type="entry name" value="AN11006-like"/>
</dbReference>
<reference evidence="3" key="1">
    <citation type="journal article" date="2020" name="Stud. Mycol.">
        <title>101 Dothideomycetes genomes: a test case for predicting lifestyles and emergence of pathogens.</title>
        <authorList>
            <person name="Haridas S."/>
            <person name="Albert R."/>
            <person name="Binder M."/>
            <person name="Bloem J."/>
            <person name="Labutti K."/>
            <person name="Salamov A."/>
            <person name="Andreopoulos B."/>
            <person name="Baker S."/>
            <person name="Barry K."/>
            <person name="Bills G."/>
            <person name="Bluhm B."/>
            <person name="Cannon C."/>
            <person name="Castanera R."/>
            <person name="Culley D."/>
            <person name="Daum C."/>
            <person name="Ezra D."/>
            <person name="Gonzalez J."/>
            <person name="Henrissat B."/>
            <person name="Kuo A."/>
            <person name="Liang C."/>
            <person name="Lipzen A."/>
            <person name="Lutzoni F."/>
            <person name="Magnuson J."/>
            <person name="Mondo S."/>
            <person name="Nolan M."/>
            <person name="Ohm R."/>
            <person name="Pangilinan J."/>
            <person name="Park H.-J."/>
            <person name="Ramirez L."/>
            <person name="Alfaro M."/>
            <person name="Sun H."/>
            <person name="Tritt A."/>
            <person name="Yoshinaga Y."/>
            <person name="Zwiers L.-H."/>
            <person name="Turgeon B."/>
            <person name="Goodwin S."/>
            <person name="Spatafora J."/>
            <person name="Crous P."/>
            <person name="Grigoriev I."/>
        </authorList>
    </citation>
    <scope>NUCLEOTIDE SEQUENCE</scope>
    <source>
        <strain evidence="3">CBS 123094</strain>
    </source>
</reference>
<dbReference type="AlphaFoldDB" id="A0A6A5WZ20"/>
<dbReference type="OrthoDB" id="5397846at2759"/>
<keyword evidence="4" id="KW-1185">Reference proteome</keyword>
<protein>
    <recommendedName>
        <fullName evidence="2">2EXR domain-containing protein</fullName>
    </recommendedName>
</protein>
<sequence>MPHIQSAQGSVASSRYSKRKRAEVKYYEPGSDDEREHDGTQAEAEEDVTIVQSSQPKRRKVTKTPKPLPKKKIFPFLELPAEIRIMIYEYCLAEPRGIYLSSETIKYRRTVTPFSPSAMRIVYGSMARENDKTVDEDEQAEWIKPKKFTPIILAVNRQIYQEARDILYGNHFHFDEPLSLHSFIVGIGPRTAALLKEVTLRAWGGYRGMHKAYSHACFAILVSSTNITFNIGGWLPCKHEPKWVARQIYRDAFPWLEAVGAAKGKVDAAVDQLTVSNTNFQGRFWQRRDNTDPVKDLEDFKGELSKLLNGHMKRVKAVKRVNKEEPKKKSNTVRRVMMDSDDE</sequence>
<feature type="domain" description="2EXR" evidence="2">
    <location>
        <begin position="75"/>
        <end position="171"/>
    </location>
</feature>
<accession>A0A6A5WZ20</accession>
<dbReference type="PANTHER" id="PTHR42085:SF8">
    <property type="entry name" value="F-BOX DOMAIN-CONTAINING PROTEIN"/>
    <property type="match status" value="1"/>
</dbReference>
<proteinExistence type="predicted"/>
<feature type="compositionally biased region" description="Basic residues" evidence="1">
    <location>
        <begin position="56"/>
        <end position="66"/>
    </location>
</feature>
<dbReference type="InterPro" id="IPR045518">
    <property type="entry name" value="2EXR"/>
</dbReference>
<evidence type="ECO:0000259" key="2">
    <source>
        <dbReference type="Pfam" id="PF20150"/>
    </source>
</evidence>
<feature type="region of interest" description="Disordered" evidence="1">
    <location>
        <begin position="321"/>
        <end position="343"/>
    </location>
</feature>
<evidence type="ECO:0000256" key="1">
    <source>
        <dbReference type="SAM" id="MobiDB-lite"/>
    </source>
</evidence>
<gene>
    <name evidence="3" type="ORF">P154DRAFT_560774</name>
</gene>
<dbReference type="PANTHER" id="PTHR42085">
    <property type="entry name" value="F-BOX DOMAIN-CONTAINING PROTEIN"/>
    <property type="match status" value="1"/>
</dbReference>
<dbReference type="EMBL" id="ML977568">
    <property type="protein sequence ID" value="KAF2004315.1"/>
    <property type="molecule type" value="Genomic_DNA"/>
</dbReference>
<dbReference type="Proteomes" id="UP000799779">
    <property type="component" value="Unassembled WGS sequence"/>
</dbReference>